<proteinExistence type="predicted"/>
<dbReference type="Proteomes" id="UP001239111">
    <property type="component" value="Chromosome 2"/>
</dbReference>
<comment type="caution">
    <text evidence="1">The sequence shown here is derived from an EMBL/GenBank/DDBJ whole genome shotgun (WGS) entry which is preliminary data.</text>
</comment>
<evidence type="ECO:0000313" key="1">
    <source>
        <dbReference type="EMBL" id="KAJ8675634.1"/>
    </source>
</evidence>
<sequence length="354" mass="40084">MQEKIIPRITKILYIALRVAIIVGLLRKCRESTWGRCKSKHSLEGQVFIVTGANSGIGKQTVKELAKRKATVILACRNVESAIKTVEEIRACAPNAKLIPMELDLASRISIVNFASEVLKNFPQIHVLINNAGVHIPSFTPVLNENNKKTWVERKDTTRDGFEIHFGVNHLGHFLLTNLLLPRLQESRPSRVVVVSCSLFEYGHLDFDNLNGEKRDLFRRFSAKGNINMLYYHNSKLANVYFACQLAKITQNTGIRVYAACLDTAYTPFWRHIDKGRPWFLYIIAFPLAILGMRTANQAAQTVLHCSTEPSLTSVTGTMYRNCKLYKTRKPLVCQFGERLWQVSEQLSPVPALP</sequence>
<organism evidence="1 2">
    <name type="scientific">Eretmocerus hayati</name>
    <dbReference type="NCBI Taxonomy" id="131215"/>
    <lineage>
        <taxon>Eukaryota</taxon>
        <taxon>Metazoa</taxon>
        <taxon>Ecdysozoa</taxon>
        <taxon>Arthropoda</taxon>
        <taxon>Hexapoda</taxon>
        <taxon>Insecta</taxon>
        <taxon>Pterygota</taxon>
        <taxon>Neoptera</taxon>
        <taxon>Endopterygota</taxon>
        <taxon>Hymenoptera</taxon>
        <taxon>Apocrita</taxon>
        <taxon>Proctotrupomorpha</taxon>
        <taxon>Chalcidoidea</taxon>
        <taxon>Aphelinidae</taxon>
        <taxon>Aphelininae</taxon>
        <taxon>Eretmocerus</taxon>
    </lineage>
</organism>
<name>A0ACC2NZB7_9HYME</name>
<evidence type="ECO:0000313" key="2">
    <source>
        <dbReference type="Proteomes" id="UP001239111"/>
    </source>
</evidence>
<gene>
    <name evidence="1" type="ORF">QAD02_011420</name>
</gene>
<protein>
    <submittedName>
        <fullName evidence="1">Uncharacterized protein</fullName>
    </submittedName>
</protein>
<dbReference type="EMBL" id="CM056742">
    <property type="protein sequence ID" value="KAJ8675634.1"/>
    <property type="molecule type" value="Genomic_DNA"/>
</dbReference>
<reference evidence="1" key="1">
    <citation type="submission" date="2023-04" db="EMBL/GenBank/DDBJ databases">
        <title>A chromosome-level genome assembly of the parasitoid wasp Eretmocerus hayati.</title>
        <authorList>
            <person name="Zhong Y."/>
            <person name="Liu S."/>
            <person name="Liu Y."/>
        </authorList>
    </citation>
    <scope>NUCLEOTIDE SEQUENCE</scope>
    <source>
        <strain evidence="1">ZJU_SS_LIU_2023</strain>
    </source>
</reference>
<accession>A0ACC2NZB7</accession>
<keyword evidence="2" id="KW-1185">Reference proteome</keyword>